<reference evidence="2 3" key="1">
    <citation type="journal article" date="2014" name="Genome Announc.">
        <title>Draft Genome Sequence of the Algicidal Bacterium Mangrovimonas yunxiaonensis Strain LY01.</title>
        <authorList>
            <person name="Li Y."/>
            <person name="Zhu H."/>
            <person name="Li C."/>
            <person name="Zhang H."/>
            <person name="Chen Z."/>
            <person name="Zheng W."/>
            <person name="Xu H."/>
            <person name="Zheng T."/>
        </authorList>
    </citation>
    <scope>NUCLEOTIDE SEQUENCE [LARGE SCALE GENOMIC DNA]</scope>
    <source>
        <strain evidence="2 3">LY01</strain>
    </source>
</reference>
<dbReference type="eggNOG" id="ENOG5032JJF">
    <property type="taxonomic scope" value="Bacteria"/>
</dbReference>
<dbReference type="STRING" id="1197477.IA57_07650"/>
<keyword evidence="3" id="KW-1185">Reference proteome</keyword>
<organism evidence="2 3">
    <name type="scientific">Mangrovimonas yunxiaonensis</name>
    <dbReference type="NCBI Taxonomy" id="1197477"/>
    <lineage>
        <taxon>Bacteria</taxon>
        <taxon>Pseudomonadati</taxon>
        <taxon>Bacteroidota</taxon>
        <taxon>Flavobacteriia</taxon>
        <taxon>Flavobacteriales</taxon>
        <taxon>Flavobacteriaceae</taxon>
        <taxon>Mangrovimonas</taxon>
    </lineage>
</organism>
<dbReference type="OrthoDB" id="1367362at2"/>
<dbReference type="Proteomes" id="UP000028521">
    <property type="component" value="Unassembled WGS sequence"/>
</dbReference>
<feature type="chain" id="PRO_5001782527" description="Outer membrane protein beta-barrel domain-containing protein" evidence="1">
    <location>
        <begin position="19"/>
        <end position="186"/>
    </location>
</feature>
<reference evidence="3" key="2">
    <citation type="submission" date="2014-07" db="EMBL/GenBank/DDBJ databases">
        <title>Genome sequence of Mangrovimonas yunxiaonensis.</title>
        <authorList>
            <person name="Li Y."/>
            <person name="Zheng T."/>
        </authorList>
    </citation>
    <scope>NUCLEOTIDE SEQUENCE [LARGE SCALE GENOMIC DNA]</scope>
    <source>
        <strain evidence="3">LY01</strain>
    </source>
</reference>
<comment type="caution">
    <text evidence="2">The sequence shown here is derived from an EMBL/GenBank/DDBJ whole genome shotgun (WGS) entry which is preliminary data.</text>
</comment>
<evidence type="ECO:0008006" key="4">
    <source>
        <dbReference type="Google" id="ProtNLM"/>
    </source>
</evidence>
<dbReference type="RefSeq" id="WP_036121476.1">
    <property type="nucleotide sequence ID" value="NZ_BMET01000001.1"/>
</dbReference>
<feature type="signal peptide" evidence="1">
    <location>
        <begin position="1"/>
        <end position="18"/>
    </location>
</feature>
<accession>A0A084TI17</accession>
<keyword evidence="1" id="KW-0732">Signal</keyword>
<dbReference type="EMBL" id="JPFK01000007">
    <property type="protein sequence ID" value="KFB00353.1"/>
    <property type="molecule type" value="Genomic_DNA"/>
</dbReference>
<proteinExistence type="predicted"/>
<gene>
    <name evidence="2" type="ORF">IA57_07650</name>
</gene>
<sequence length="186" mass="20694">MRYFCLTIALIFSLSSFAQHQASEWSFSFGANLINNLGLRSPYNSPDEWAFKHPISFSANKLISDSFSADVALSLNGFNSGKTVDGFELPEDETYFATDLHANYHIGRDLLWDHRSWLDVYVSAGPGLFIVKETNLSLNAGVGAVAWLNSAHSFGIKVQSVAKFALGQEPVDSNHFQHHLQFVFCL</sequence>
<protein>
    <recommendedName>
        <fullName evidence="4">Outer membrane protein beta-barrel domain-containing protein</fullName>
    </recommendedName>
</protein>
<evidence type="ECO:0000313" key="2">
    <source>
        <dbReference type="EMBL" id="KFB00353.1"/>
    </source>
</evidence>
<name>A0A084TI17_9FLAO</name>
<dbReference type="AlphaFoldDB" id="A0A084TI17"/>
<evidence type="ECO:0000256" key="1">
    <source>
        <dbReference type="SAM" id="SignalP"/>
    </source>
</evidence>
<evidence type="ECO:0000313" key="3">
    <source>
        <dbReference type="Proteomes" id="UP000028521"/>
    </source>
</evidence>